<evidence type="ECO:0000256" key="1">
    <source>
        <dbReference type="SAM" id="MobiDB-lite"/>
    </source>
</evidence>
<dbReference type="AlphaFoldDB" id="A0A5J4KGQ4"/>
<dbReference type="InterPro" id="IPR018391">
    <property type="entry name" value="PQQ_b-propeller_rpt"/>
</dbReference>
<organism evidence="4 5">
    <name type="scientific">Dictyobacter vulcani</name>
    <dbReference type="NCBI Taxonomy" id="2607529"/>
    <lineage>
        <taxon>Bacteria</taxon>
        <taxon>Bacillati</taxon>
        <taxon>Chloroflexota</taxon>
        <taxon>Ktedonobacteria</taxon>
        <taxon>Ktedonobacterales</taxon>
        <taxon>Dictyobacteraceae</taxon>
        <taxon>Dictyobacter</taxon>
    </lineage>
</organism>
<keyword evidence="2" id="KW-0812">Transmembrane</keyword>
<dbReference type="SUPFAM" id="SSF50998">
    <property type="entry name" value="Quinoprotein alcohol dehydrogenase-like"/>
    <property type="match status" value="2"/>
</dbReference>
<evidence type="ECO:0000313" key="5">
    <source>
        <dbReference type="Proteomes" id="UP000326912"/>
    </source>
</evidence>
<dbReference type="Gene3D" id="2.130.10.10">
    <property type="entry name" value="YVTN repeat-like/Quinoprotein amine dehydrogenase"/>
    <property type="match status" value="2"/>
</dbReference>
<reference evidence="4 5" key="1">
    <citation type="submission" date="2019-10" db="EMBL/GenBank/DDBJ databases">
        <title>Dictyobacter vulcani sp. nov., within the class Ktedonobacteria, isolated from soil of volcanic Mt. Zao.</title>
        <authorList>
            <person name="Zheng Y."/>
            <person name="Wang C.M."/>
            <person name="Sakai Y."/>
            <person name="Abe K."/>
            <person name="Yokota A."/>
            <person name="Yabe S."/>
        </authorList>
    </citation>
    <scope>NUCLEOTIDE SEQUENCE [LARGE SCALE GENOMIC DNA]</scope>
    <source>
        <strain evidence="4 5">W12</strain>
    </source>
</reference>
<dbReference type="SMART" id="SM00564">
    <property type="entry name" value="PQQ"/>
    <property type="match status" value="8"/>
</dbReference>
<feature type="domain" description="Pyrrolo-quinoline quinone repeat" evidence="3">
    <location>
        <begin position="337"/>
        <end position="475"/>
    </location>
</feature>
<feature type="transmembrane region" description="Helical" evidence="2">
    <location>
        <begin position="108"/>
        <end position="131"/>
    </location>
</feature>
<keyword evidence="5" id="KW-1185">Reference proteome</keyword>
<sequence>MHDEHDFLSPEHVDEYIEQFPKSLNTDDAYLINDLQQYYQESAQQHTTSLNHVWERMRVQQAYKDHATENALASTASTTSQQPVEMQKRIITMQQKSGAQNKTNKQKIGLITTTAAVVVLVASMLIAFTALQPGKQKGHTSTASNNTTTKAATPFVPHIGAPDPGIYITTVGNGNDMPLKKIDLKTHKVVWTYKLGNSSLTTPVAQEGAIYIAHDQTPGNDKFVTAIDSKTGKPRWEADLGSDIEIQHIPITDEMRAAHEEMGSPFPAKQKYIDNMVDHSWLATPTVVNGVVYMENEGGRITALDASTGKQLWVQKVGDIAYVDGTRYNANPLVVVNNVVYGSIHKTLFALDANTGKRVWLKTIDDQQIFAAPVVDNGMIYLTSAHAGSHTTTNASATAYAYNSQNGQLVWSKDLGKQYTVGSITLANHMLYVGTLAMTGGTDMGAANFTSHMFFALSETNGEIKWQNTVGSPFVTPLFENNILYLQEAATFNNGVKQTPDILHAYNPTTGVQLWQKNIDGISPAELHDGIIYGTGPGHDVSALSAKDGSVLWQGEYAAKAIDKMGEDGGRVFSLTVVPQK</sequence>
<dbReference type="PANTHER" id="PTHR34512:SF30">
    <property type="entry name" value="OUTER MEMBRANE PROTEIN ASSEMBLY FACTOR BAMB"/>
    <property type="match status" value="1"/>
</dbReference>
<evidence type="ECO:0000313" key="4">
    <source>
        <dbReference type="EMBL" id="GER86893.1"/>
    </source>
</evidence>
<feature type="region of interest" description="Disordered" evidence="1">
    <location>
        <begin position="135"/>
        <end position="156"/>
    </location>
</feature>
<feature type="compositionally biased region" description="Low complexity" evidence="1">
    <location>
        <begin position="140"/>
        <end position="153"/>
    </location>
</feature>
<feature type="domain" description="Pyrrolo-quinoline quinone repeat" evidence="3">
    <location>
        <begin position="503"/>
        <end position="575"/>
    </location>
</feature>
<dbReference type="RefSeq" id="WP_151754953.1">
    <property type="nucleotide sequence ID" value="NZ_BKZW01000001.1"/>
</dbReference>
<dbReference type="InterPro" id="IPR002372">
    <property type="entry name" value="PQQ_rpt_dom"/>
</dbReference>
<gene>
    <name evidence="4" type="ORF">KDW_10550</name>
</gene>
<dbReference type="PANTHER" id="PTHR34512">
    <property type="entry name" value="CELL SURFACE PROTEIN"/>
    <property type="match status" value="1"/>
</dbReference>
<keyword evidence="2" id="KW-1133">Transmembrane helix</keyword>
<evidence type="ECO:0000259" key="3">
    <source>
        <dbReference type="Pfam" id="PF13360"/>
    </source>
</evidence>
<dbReference type="Proteomes" id="UP000326912">
    <property type="component" value="Unassembled WGS sequence"/>
</dbReference>
<comment type="caution">
    <text evidence="4">The sequence shown here is derived from an EMBL/GenBank/DDBJ whole genome shotgun (WGS) entry which is preliminary data.</text>
</comment>
<accession>A0A5J4KGQ4</accession>
<proteinExistence type="predicted"/>
<protein>
    <recommendedName>
        <fullName evidence="3">Pyrrolo-quinoline quinone repeat domain-containing protein</fullName>
    </recommendedName>
</protein>
<evidence type="ECO:0000256" key="2">
    <source>
        <dbReference type="SAM" id="Phobius"/>
    </source>
</evidence>
<dbReference type="EMBL" id="BKZW01000001">
    <property type="protein sequence ID" value="GER86893.1"/>
    <property type="molecule type" value="Genomic_DNA"/>
</dbReference>
<dbReference type="Pfam" id="PF13360">
    <property type="entry name" value="PQQ_2"/>
    <property type="match status" value="3"/>
</dbReference>
<keyword evidence="2" id="KW-0472">Membrane</keyword>
<dbReference type="InterPro" id="IPR011047">
    <property type="entry name" value="Quinoprotein_ADH-like_sf"/>
</dbReference>
<name>A0A5J4KGQ4_9CHLR</name>
<feature type="domain" description="Pyrrolo-quinoline quinone repeat" evidence="3">
    <location>
        <begin position="181"/>
        <end position="335"/>
    </location>
</feature>
<dbReference type="InterPro" id="IPR015943">
    <property type="entry name" value="WD40/YVTN_repeat-like_dom_sf"/>
</dbReference>